<evidence type="ECO:0000313" key="4">
    <source>
        <dbReference type="EMBL" id="GEM90078.1"/>
    </source>
</evidence>
<reference evidence="4 5" key="1">
    <citation type="submission" date="2019-07" db="EMBL/GenBank/DDBJ databases">
        <title>Whole genome shotgun sequence of Oceanithermus desulfurans NBRC 100063.</title>
        <authorList>
            <person name="Hosoyama A."/>
            <person name="Uohara A."/>
            <person name="Ohji S."/>
            <person name="Ichikawa N."/>
        </authorList>
    </citation>
    <scope>NUCLEOTIDE SEQUENCE [LARGE SCALE GENOMIC DNA]</scope>
    <source>
        <strain evidence="4 5">NBRC 100063</strain>
    </source>
</reference>
<dbReference type="AlphaFoldDB" id="A0A511RKA9"/>
<feature type="signal peptide" evidence="3">
    <location>
        <begin position="1"/>
        <end position="23"/>
    </location>
</feature>
<keyword evidence="3" id="KW-0732">Signal</keyword>
<name>A0A511RKA9_9DEIN</name>
<protein>
    <recommendedName>
        <fullName evidence="6">Periplasmic heavy metal sensor</fullName>
    </recommendedName>
</protein>
<accession>A0A511RKA9</accession>
<gene>
    <name evidence="4" type="ORF">ODE01S_15120</name>
</gene>
<sequence length="239" mass="25592">MKRSWWKAGTVMAVGLALGLALAVGPAAAPGAKAPAKRPGGPAAELQGSARLEALAEVLGKSVEELRAAYRQGGLRALIEASGMEPLELQRKVLEAQLERLDEAYRAGKLPELRYQSLKARLQARKLALEGPTLAELVARSGGDVEVLKAQLRALEEARIDQLLELGVISEQQAERLRAQLDARVERMLNRPAGLNPAQGFGAPQRRGARGHGFEKPRRPHGPQPRPAHPGAGPGRPGR</sequence>
<evidence type="ECO:0000313" key="5">
    <source>
        <dbReference type="Proteomes" id="UP000321827"/>
    </source>
</evidence>
<dbReference type="OrthoDB" id="9834530at2"/>
<evidence type="ECO:0000256" key="1">
    <source>
        <dbReference type="SAM" id="Coils"/>
    </source>
</evidence>
<keyword evidence="1" id="KW-0175">Coiled coil</keyword>
<feature type="region of interest" description="Disordered" evidence="2">
    <location>
        <begin position="191"/>
        <end position="239"/>
    </location>
</feature>
<evidence type="ECO:0008006" key="6">
    <source>
        <dbReference type="Google" id="ProtNLM"/>
    </source>
</evidence>
<feature type="coiled-coil region" evidence="1">
    <location>
        <begin position="145"/>
        <end position="191"/>
    </location>
</feature>
<evidence type="ECO:0000256" key="2">
    <source>
        <dbReference type="SAM" id="MobiDB-lite"/>
    </source>
</evidence>
<evidence type="ECO:0000256" key="3">
    <source>
        <dbReference type="SAM" id="SignalP"/>
    </source>
</evidence>
<feature type="chain" id="PRO_5021802799" description="Periplasmic heavy metal sensor" evidence="3">
    <location>
        <begin position="24"/>
        <end position="239"/>
    </location>
</feature>
<comment type="caution">
    <text evidence="4">The sequence shown here is derived from an EMBL/GenBank/DDBJ whole genome shotgun (WGS) entry which is preliminary data.</text>
</comment>
<dbReference type="Proteomes" id="UP000321827">
    <property type="component" value="Unassembled WGS sequence"/>
</dbReference>
<dbReference type="RefSeq" id="WP_147147503.1">
    <property type="nucleotide sequence ID" value="NZ_BJXN01000009.1"/>
</dbReference>
<organism evidence="4 5">
    <name type="scientific">Oceanithermus desulfurans NBRC 100063</name>
    <dbReference type="NCBI Taxonomy" id="1227550"/>
    <lineage>
        <taxon>Bacteria</taxon>
        <taxon>Thermotogati</taxon>
        <taxon>Deinococcota</taxon>
        <taxon>Deinococci</taxon>
        <taxon>Thermales</taxon>
        <taxon>Thermaceae</taxon>
        <taxon>Oceanithermus</taxon>
    </lineage>
</organism>
<dbReference type="EMBL" id="BJXN01000009">
    <property type="protein sequence ID" value="GEM90078.1"/>
    <property type="molecule type" value="Genomic_DNA"/>
</dbReference>
<proteinExistence type="predicted"/>